<dbReference type="OrthoDB" id="5637at2"/>
<dbReference type="Pfam" id="PF11738">
    <property type="entry name" value="DUF3298"/>
    <property type="match status" value="1"/>
</dbReference>
<reference evidence="3 4" key="1">
    <citation type="submission" date="2009-06" db="EMBL/GenBank/DDBJ databases">
        <title>The draft genome of Clostridium carboxidivorans P7.</title>
        <authorList>
            <consortium name="US DOE Joint Genome Institute (JGI-PGF)"/>
            <person name="Lucas S."/>
            <person name="Copeland A."/>
            <person name="Lapidus A."/>
            <person name="Glavina del Rio T."/>
            <person name="Tice H."/>
            <person name="Bruce D."/>
            <person name="Goodwin L."/>
            <person name="Pitluck S."/>
            <person name="Larimer F."/>
            <person name="Land M.L."/>
            <person name="Hauser L."/>
            <person name="Hemme C.L."/>
        </authorList>
    </citation>
    <scope>NUCLEOTIDE SEQUENCE [LARGE SCALE GENOMIC DNA]</scope>
    <source>
        <strain evidence="3 4">P7</strain>
    </source>
</reference>
<dbReference type="AlphaFoldDB" id="C6Q1A4"/>
<proteinExistence type="predicted"/>
<protein>
    <recommendedName>
        <fullName evidence="5">DUF3298 domain-containing protein</fullName>
    </recommendedName>
</protein>
<comment type="caution">
    <text evidence="3">The sequence shown here is derived from an EMBL/GenBank/DDBJ whole genome shotgun (WGS) entry which is preliminary data.</text>
</comment>
<evidence type="ECO:0008006" key="5">
    <source>
        <dbReference type="Google" id="ProtNLM"/>
    </source>
</evidence>
<dbReference type="RefSeq" id="WP_007063706.1">
    <property type="nucleotide sequence ID" value="NZ_ACVI01000133.1"/>
</dbReference>
<dbReference type="Gene3D" id="3.90.640.20">
    <property type="entry name" value="Heat-shock cognate protein, ATPase"/>
    <property type="match status" value="1"/>
</dbReference>
<evidence type="ECO:0000313" key="4">
    <source>
        <dbReference type="Proteomes" id="UP000004198"/>
    </source>
</evidence>
<sequence>MFYFSYPDNCNDLFYEKDVLTYKNSTHNYRNFRKAINLKTQNLMPPKFKISYPVIENPDSKKSITKVNNIIADEVDKLFGIQVLRPEVMDFEEVLGTYEVTLNRNSILSILFALYVYERGAAHGFTLYSSITVNVENGEVYSFNDMFNPKMYYIPILNELAQKYIKENNILLINKYNGITRDQQYYLTNNSLVLYYQVYEYTPYAYGLFKIEIPYSKIRNIIGPMGPISKILY</sequence>
<dbReference type="InterPro" id="IPR025303">
    <property type="entry name" value="PdaC"/>
</dbReference>
<dbReference type="STRING" id="536227.Ccar_05855"/>
<dbReference type="eggNOG" id="COG5513">
    <property type="taxonomic scope" value="Bacteria"/>
</dbReference>
<feature type="domain" description="Deacetylase PdaC" evidence="2">
    <location>
        <begin position="47"/>
        <end position="126"/>
    </location>
</feature>
<organism evidence="3 4">
    <name type="scientific">Clostridium carboxidivorans P7</name>
    <dbReference type="NCBI Taxonomy" id="536227"/>
    <lineage>
        <taxon>Bacteria</taxon>
        <taxon>Bacillati</taxon>
        <taxon>Bacillota</taxon>
        <taxon>Clostridia</taxon>
        <taxon>Eubacteriales</taxon>
        <taxon>Clostridiaceae</taxon>
        <taxon>Clostridium</taxon>
    </lineage>
</organism>
<dbReference type="InterPro" id="IPR021729">
    <property type="entry name" value="DUF3298"/>
</dbReference>
<dbReference type="Proteomes" id="UP000004198">
    <property type="component" value="Unassembled WGS sequence"/>
</dbReference>
<keyword evidence="4" id="KW-1185">Reference proteome</keyword>
<dbReference type="Gene3D" id="3.30.565.40">
    <property type="entry name" value="Fervidobacterium nodosum Rt17-B1 like"/>
    <property type="match status" value="1"/>
</dbReference>
<gene>
    <name evidence="3" type="ORF">CcarbDRAFT_4821</name>
</gene>
<evidence type="ECO:0000259" key="2">
    <source>
        <dbReference type="Pfam" id="PF13739"/>
    </source>
</evidence>
<name>C6Q1A4_9CLOT</name>
<evidence type="ECO:0000259" key="1">
    <source>
        <dbReference type="Pfam" id="PF11738"/>
    </source>
</evidence>
<dbReference type="PATRIC" id="fig|536227.13.peg.1236"/>
<dbReference type="InterPro" id="IPR037126">
    <property type="entry name" value="PdaC/RsiV-like_sf"/>
</dbReference>
<evidence type="ECO:0000313" key="3">
    <source>
        <dbReference type="EMBL" id="EET84742.1"/>
    </source>
</evidence>
<dbReference type="EMBL" id="ACVI01000133">
    <property type="protein sequence ID" value="EET84742.1"/>
    <property type="molecule type" value="Genomic_DNA"/>
</dbReference>
<feature type="domain" description="DUF3298" evidence="1">
    <location>
        <begin position="144"/>
        <end position="216"/>
    </location>
</feature>
<dbReference type="Pfam" id="PF13739">
    <property type="entry name" value="PdaC"/>
    <property type="match status" value="1"/>
</dbReference>
<dbReference type="KEGG" id="cck:Ccar_05855"/>
<accession>C6Q1A4</accession>